<accession>A0AAD1WPU2</accession>
<dbReference type="PANTHER" id="PTHR14392:SF2">
    <property type="entry name" value="PROTEIN NIBAN 2"/>
    <property type="match status" value="1"/>
</dbReference>
<feature type="domain" description="Niban 1/2/3" evidence="3">
    <location>
        <begin position="333"/>
        <end position="501"/>
    </location>
</feature>
<protein>
    <submittedName>
        <fullName evidence="4">Niban 1</fullName>
    </submittedName>
</protein>
<dbReference type="Pfam" id="PF26089">
    <property type="entry name" value="PH_Niban2"/>
    <property type="match status" value="1"/>
</dbReference>
<name>A0AAD1WPU2_PELCU</name>
<evidence type="ECO:0000256" key="2">
    <source>
        <dbReference type="SAM" id="MobiDB-lite"/>
    </source>
</evidence>
<evidence type="ECO:0000256" key="1">
    <source>
        <dbReference type="ARBA" id="ARBA00010251"/>
    </source>
</evidence>
<feature type="region of interest" description="Disordered" evidence="2">
    <location>
        <begin position="824"/>
        <end position="922"/>
    </location>
</feature>
<dbReference type="EMBL" id="OW240920">
    <property type="protein sequence ID" value="CAH2316430.1"/>
    <property type="molecule type" value="Genomic_DNA"/>
</dbReference>
<gene>
    <name evidence="4" type="ORF">PECUL_23A023458</name>
</gene>
<evidence type="ECO:0000313" key="4">
    <source>
        <dbReference type="EMBL" id="CAH2316430.1"/>
    </source>
</evidence>
<feature type="compositionally biased region" description="Basic and acidic residues" evidence="2">
    <location>
        <begin position="824"/>
        <end position="834"/>
    </location>
</feature>
<dbReference type="Proteomes" id="UP001295444">
    <property type="component" value="Chromosome 09"/>
</dbReference>
<dbReference type="CDD" id="cd23949">
    <property type="entry name" value="Niban-like"/>
    <property type="match status" value="1"/>
</dbReference>
<dbReference type="PANTHER" id="PTHR14392">
    <property type="entry name" value="NIBAN FAMILY MEMBER"/>
    <property type="match status" value="1"/>
</dbReference>
<evidence type="ECO:0000259" key="3">
    <source>
        <dbReference type="Pfam" id="PF26086"/>
    </source>
</evidence>
<feature type="compositionally biased region" description="Basic and acidic residues" evidence="2">
    <location>
        <begin position="913"/>
        <end position="922"/>
    </location>
</feature>
<dbReference type="InterPro" id="IPR026088">
    <property type="entry name" value="Niban-like"/>
</dbReference>
<sequence length="922" mass="105877">MGDVISTHLDEGRRNYISERAGKLLTEFGKIYEEQYGVALFNSVRYEIEGNGGPQTQLLHRKIPLKDRVIFSGNLFQYLDDTKKWRNRFCLVPHHYGPVLYENKIAYERGLQPRAGINCAGYRVLTSLDQYAELLNASVPGGKVKAGSGQMKCATQYPVILWHPYCQHYQFCVMNEREQERWSAVFQDCVRHCNDGIPEEPRVESAAFTDSVRLYRQARDQYGTWDMLCGNQVQVLCNLVMDDLIPDLKNIICPKLRGKPQEKQRAWLMISDTVYRLVHEQTKQFYEALGKKCTEKTPEMESQIRTDMDQIISCKEHVYNKIRAFVLPKSELCVRNHVQSHIPSILEALMVPTSQGFSEVRETLFREITDMNMNLVNGGGKEKLGEHMEKISQLAYHPVKMQPCYEKMDQLNLEGLQQRFDVGSPAVFKQRAQILMREQTDNAVFTFEQMVHQELNKSKGDENLCRDIQRILERVLKKYDYDSSSVRKKFFQEALLQIIIPFLLKKLAPTCKSELPRYQELIFEELSRFVLVENTYEEVVLQTVMRDIVQAVKEAAIQRKHNLYRDSIVMHNSDPNLHLLGDEPSVDWSEQYANPNESSSGGRHGRARQVVSLIQEDEDPDYPASCQEPPANAVIPEEPESSDVTQIRGMLVKEFDVEVPVKDTHAEEIPEKPILEEEPVHITQIQQEQSRPVHEDRSKGVEVTNEENVLQGRPMAEELAHSDLRTENEGVTQTSTQEKHSTIEVQEDIIHDHHDGADYLTSSDQDVAHDRHEMADDVAYDDPDVAHYVQEVAREAVAHYVQEVARGEQELAQKYIVHDDQKLVLDHPPHKPDDLPEENSSEEPSSTHLPSVLPCEMPKDETASTVFPPETENQSFHAQELKSTPDDSGFQSPMSEEDEEGEGYREIPVPAPRKRDEIITPF</sequence>
<dbReference type="AlphaFoldDB" id="A0AAD1WPU2"/>
<keyword evidence="5" id="KW-1185">Reference proteome</keyword>
<reference evidence="4" key="1">
    <citation type="submission" date="2022-03" db="EMBL/GenBank/DDBJ databases">
        <authorList>
            <person name="Alioto T."/>
            <person name="Alioto T."/>
            <person name="Gomez Garrido J."/>
        </authorList>
    </citation>
    <scope>NUCLEOTIDE SEQUENCE</scope>
</reference>
<dbReference type="SUPFAM" id="SSF50729">
    <property type="entry name" value="PH domain-like"/>
    <property type="match status" value="1"/>
</dbReference>
<comment type="similarity">
    <text evidence="1">Belongs to the Niban family.</text>
</comment>
<organism evidence="4 5">
    <name type="scientific">Pelobates cultripes</name>
    <name type="common">Western spadefoot toad</name>
    <dbReference type="NCBI Taxonomy" id="61616"/>
    <lineage>
        <taxon>Eukaryota</taxon>
        <taxon>Metazoa</taxon>
        <taxon>Chordata</taxon>
        <taxon>Craniata</taxon>
        <taxon>Vertebrata</taxon>
        <taxon>Euteleostomi</taxon>
        <taxon>Amphibia</taxon>
        <taxon>Batrachia</taxon>
        <taxon>Anura</taxon>
        <taxon>Pelobatoidea</taxon>
        <taxon>Pelobatidae</taxon>
        <taxon>Pelobates</taxon>
    </lineage>
</organism>
<proteinExistence type="inferred from homology"/>
<dbReference type="Pfam" id="PF26086">
    <property type="entry name" value="Niban2"/>
    <property type="match status" value="1"/>
</dbReference>
<dbReference type="InterPro" id="IPR059060">
    <property type="entry name" value="Niban_1/2/3_dom"/>
</dbReference>
<evidence type="ECO:0000313" key="5">
    <source>
        <dbReference type="Proteomes" id="UP001295444"/>
    </source>
</evidence>